<dbReference type="AlphaFoldDB" id="A0A848GL45"/>
<name>A0A848GL45_9BACT</name>
<feature type="signal peptide" evidence="2">
    <location>
        <begin position="1"/>
        <end position="23"/>
    </location>
</feature>
<comment type="caution">
    <text evidence="3">The sequence shown here is derived from an EMBL/GenBank/DDBJ whole genome shotgun (WGS) entry which is preliminary data.</text>
</comment>
<evidence type="ECO:0000256" key="2">
    <source>
        <dbReference type="SAM" id="SignalP"/>
    </source>
</evidence>
<keyword evidence="4" id="KW-1185">Reference proteome</keyword>
<keyword evidence="2" id="KW-0732">Signal</keyword>
<feature type="chain" id="PRO_5032887678" description="PepSY domain-containing protein" evidence="2">
    <location>
        <begin position="24"/>
        <end position="146"/>
    </location>
</feature>
<reference evidence="3 4" key="1">
    <citation type="submission" date="2020-04" db="EMBL/GenBank/DDBJ databases">
        <title>Chitinophaga sp. G-6-1-13 sp. nov., isolated from soil.</title>
        <authorList>
            <person name="Dahal R.H."/>
            <person name="Chaudhary D.K."/>
        </authorList>
    </citation>
    <scope>NUCLEOTIDE SEQUENCE [LARGE SCALE GENOMIC DNA]</scope>
    <source>
        <strain evidence="3 4">G-6-1-13</strain>
    </source>
</reference>
<evidence type="ECO:0000313" key="4">
    <source>
        <dbReference type="Proteomes" id="UP000583266"/>
    </source>
</evidence>
<feature type="compositionally biased region" description="Low complexity" evidence="1">
    <location>
        <begin position="57"/>
        <end position="66"/>
    </location>
</feature>
<sequence length="146" mass="16392">MKKMMIYLLATGISVFAAVPAHANDASRHRHRTKEEKREARAEKKEARAERREAKRTGMTMMNTTNPMPGTTYYNTMMYPQTALPVMVDYIPAEILSNLKTTYGSDLYDVTSMKCNNGGDCYTVRVIKNGVVQTFVVNADGNTVVQ</sequence>
<evidence type="ECO:0000313" key="3">
    <source>
        <dbReference type="EMBL" id="NML38361.1"/>
    </source>
</evidence>
<dbReference type="Proteomes" id="UP000583266">
    <property type="component" value="Unassembled WGS sequence"/>
</dbReference>
<evidence type="ECO:0000256" key="1">
    <source>
        <dbReference type="SAM" id="MobiDB-lite"/>
    </source>
</evidence>
<protein>
    <recommendedName>
        <fullName evidence="5">PepSY domain-containing protein</fullName>
    </recommendedName>
</protein>
<accession>A0A848GL45</accession>
<dbReference type="RefSeq" id="WP_169225359.1">
    <property type="nucleotide sequence ID" value="NZ_JABBGC010000001.1"/>
</dbReference>
<feature type="region of interest" description="Disordered" evidence="1">
    <location>
        <begin position="23"/>
        <end position="66"/>
    </location>
</feature>
<evidence type="ECO:0008006" key="5">
    <source>
        <dbReference type="Google" id="ProtNLM"/>
    </source>
</evidence>
<proteinExistence type="predicted"/>
<gene>
    <name evidence="3" type="ORF">HHL17_14230</name>
</gene>
<organism evidence="3 4">
    <name type="scientific">Chitinophaga fulva</name>
    <dbReference type="NCBI Taxonomy" id="2728842"/>
    <lineage>
        <taxon>Bacteria</taxon>
        <taxon>Pseudomonadati</taxon>
        <taxon>Bacteroidota</taxon>
        <taxon>Chitinophagia</taxon>
        <taxon>Chitinophagales</taxon>
        <taxon>Chitinophagaceae</taxon>
        <taxon>Chitinophaga</taxon>
    </lineage>
</organism>
<dbReference type="EMBL" id="JABBGC010000001">
    <property type="protein sequence ID" value="NML38361.1"/>
    <property type="molecule type" value="Genomic_DNA"/>
</dbReference>
<feature type="compositionally biased region" description="Basic and acidic residues" evidence="1">
    <location>
        <begin position="33"/>
        <end position="56"/>
    </location>
</feature>